<dbReference type="PROSITE" id="PS00589">
    <property type="entry name" value="PTS_HPR_SER"/>
    <property type="match status" value="1"/>
</dbReference>
<comment type="subcellular location">
    <subcellularLocation>
        <location evidence="1">Cytoplasm</location>
    </subcellularLocation>
</comment>
<dbReference type="PANTHER" id="PTHR33705">
    <property type="entry name" value="PHOSPHOCARRIER PROTEIN HPR"/>
    <property type="match status" value="1"/>
</dbReference>
<dbReference type="AlphaFoldDB" id="A0A4Y8IQ89"/>
<dbReference type="Proteomes" id="UP000297975">
    <property type="component" value="Unassembled WGS sequence"/>
</dbReference>
<name>A0A4Y8IQ89_9BACI</name>
<accession>A0A4Y8IQ89</accession>
<evidence type="ECO:0000313" key="6">
    <source>
        <dbReference type="EMBL" id="TFB22836.1"/>
    </source>
</evidence>
<dbReference type="OrthoDB" id="9809047at2"/>
<evidence type="ECO:0000256" key="2">
    <source>
        <dbReference type="ARBA" id="ARBA00010736"/>
    </source>
</evidence>
<dbReference type="SUPFAM" id="SSF55594">
    <property type="entry name" value="HPr-like"/>
    <property type="match status" value="1"/>
</dbReference>
<reference evidence="6 7" key="1">
    <citation type="submission" date="2019-03" db="EMBL/GenBank/DDBJ databases">
        <authorList>
            <person name="He R.-H."/>
        </authorList>
    </citation>
    <scope>NUCLEOTIDE SEQUENCE [LARGE SCALE GENOMIC DNA]</scope>
    <source>
        <strain evidence="7">SH 714</strain>
    </source>
</reference>
<dbReference type="InterPro" id="IPR050399">
    <property type="entry name" value="HPr"/>
</dbReference>
<dbReference type="InterPro" id="IPR035895">
    <property type="entry name" value="HPr-like_sf"/>
</dbReference>
<comment type="caution">
    <text evidence="6">The sequence shown here is derived from an EMBL/GenBank/DDBJ whole genome shotgun (WGS) entry which is preliminary data.</text>
</comment>
<feature type="domain" description="HPr" evidence="5">
    <location>
        <begin position="1"/>
        <end position="86"/>
    </location>
</feature>
<keyword evidence="3" id="KW-0963">Cytoplasm</keyword>
<dbReference type="Gene3D" id="3.30.1340.10">
    <property type="entry name" value="HPr-like"/>
    <property type="match status" value="1"/>
</dbReference>
<keyword evidence="7" id="KW-1185">Reference proteome</keyword>
<dbReference type="CDD" id="cd00367">
    <property type="entry name" value="PTS-HPr_like"/>
    <property type="match status" value="1"/>
</dbReference>
<dbReference type="PRINTS" id="PR00107">
    <property type="entry name" value="PHOSPHOCPHPR"/>
</dbReference>
<dbReference type="PROSITE" id="PS51350">
    <property type="entry name" value="PTS_HPR_DOM"/>
    <property type="match status" value="1"/>
</dbReference>
<dbReference type="GO" id="GO:0005737">
    <property type="term" value="C:cytoplasm"/>
    <property type="evidence" value="ECO:0007669"/>
    <property type="project" value="UniProtKB-SubCell"/>
</dbReference>
<keyword evidence="4" id="KW-0598">Phosphotransferase system</keyword>
<evidence type="ECO:0000256" key="4">
    <source>
        <dbReference type="ARBA" id="ARBA00022683"/>
    </source>
</evidence>
<sequence>MKLIDIEVKNETGIRARPAQQLVQEAARFTSDIKIIKGEKVADAKSILGVMTLGDEPGTTIQLQADGADEDEAIERLTEMINNELK</sequence>
<dbReference type="InterPro" id="IPR000032">
    <property type="entry name" value="HPr-like"/>
</dbReference>
<dbReference type="Pfam" id="PF00381">
    <property type="entry name" value="PTS-HPr"/>
    <property type="match status" value="1"/>
</dbReference>
<evidence type="ECO:0000313" key="7">
    <source>
        <dbReference type="Proteomes" id="UP000297975"/>
    </source>
</evidence>
<dbReference type="InterPro" id="IPR002114">
    <property type="entry name" value="PTS_HPr_Ser_P_site"/>
</dbReference>
<evidence type="ECO:0000256" key="3">
    <source>
        <dbReference type="ARBA" id="ARBA00022490"/>
    </source>
</evidence>
<comment type="similarity">
    <text evidence="2">Belongs to the HPr family.</text>
</comment>
<protein>
    <submittedName>
        <fullName evidence="6">HPr family phosphocarrier protein</fullName>
    </submittedName>
</protein>
<gene>
    <name evidence="6" type="ORF">E3U55_06255</name>
</gene>
<evidence type="ECO:0000256" key="1">
    <source>
        <dbReference type="ARBA" id="ARBA00004496"/>
    </source>
</evidence>
<dbReference type="PANTHER" id="PTHR33705:SF2">
    <property type="entry name" value="PHOSPHOCARRIER PROTEIN NPR"/>
    <property type="match status" value="1"/>
</dbReference>
<proteinExistence type="inferred from homology"/>
<dbReference type="RefSeq" id="WP_134339568.1">
    <property type="nucleotide sequence ID" value="NZ_SOPW01000005.1"/>
</dbReference>
<dbReference type="GO" id="GO:0009401">
    <property type="term" value="P:phosphoenolpyruvate-dependent sugar phosphotransferase system"/>
    <property type="evidence" value="ECO:0007669"/>
    <property type="project" value="UniProtKB-KW"/>
</dbReference>
<dbReference type="EMBL" id="SOPW01000005">
    <property type="protein sequence ID" value="TFB22836.1"/>
    <property type="molecule type" value="Genomic_DNA"/>
</dbReference>
<dbReference type="NCBIfam" id="TIGR01003">
    <property type="entry name" value="PTS_HPr_family"/>
    <property type="match status" value="1"/>
</dbReference>
<organism evidence="6 7">
    <name type="scientific">Filobacillus milosensis</name>
    <dbReference type="NCBI Taxonomy" id="94137"/>
    <lineage>
        <taxon>Bacteria</taxon>
        <taxon>Bacillati</taxon>
        <taxon>Bacillota</taxon>
        <taxon>Bacilli</taxon>
        <taxon>Bacillales</taxon>
        <taxon>Bacillaceae</taxon>
        <taxon>Filobacillus</taxon>
    </lineage>
</organism>
<evidence type="ECO:0000259" key="5">
    <source>
        <dbReference type="PROSITE" id="PS51350"/>
    </source>
</evidence>